<dbReference type="EMBL" id="GDQY01000065">
    <property type="protein sequence ID" value="JAQ18740.1"/>
    <property type="molecule type" value="Transcribed_RNA"/>
</dbReference>
<proteinExistence type="predicted"/>
<dbReference type="AlphaFoldDB" id="A0A146MJB7"/>
<accession>A0A146MJB7</accession>
<evidence type="ECO:0000313" key="1">
    <source>
        <dbReference type="EMBL" id="JAQ18740.1"/>
    </source>
</evidence>
<sequence length="24" mass="2762">MNDLFGNVIFAALDTDKYKYPIGR</sequence>
<reference evidence="1" key="1">
    <citation type="journal article" date="2015" name="PLoS Negl. Trop. Dis.">
        <title>Schistosoma mansoni Egg, Adult Male and Female Comparative Gene Expression Analysis and Identification of Novel Genes by RNA-Seq.</title>
        <authorList>
            <person name="Anderson L."/>
            <person name="Amaral M.S."/>
            <person name="Beckedorff F."/>
            <person name="Silva L.F."/>
            <person name="Dazzani B."/>
            <person name="Oliveira K.C."/>
            <person name="Almeida G.T."/>
            <person name="Gomes M.R."/>
            <person name="Pires D.S."/>
            <person name="Setubal J.C."/>
            <person name="DeMarco R."/>
            <person name="Verjovski-Almeida S."/>
        </authorList>
    </citation>
    <scope>NUCLEOTIDE SEQUENCE</scope>
    <source>
        <strain evidence="1">BH</strain>
    </source>
</reference>
<gene>
    <name evidence="1" type="ORF">c5602_g1_i1</name>
</gene>
<organism evidence="1">
    <name type="scientific">Schistosoma mansoni</name>
    <name type="common">Blood fluke</name>
    <dbReference type="NCBI Taxonomy" id="6183"/>
    <lineage>
        <taxon>Eukaryota</taxon>
        <taxon>Metazoa</taxon>
        <taxon>Spiralia</taxon>
        <taxon>Lophotrochozoa</taxon>
        <taxon>Platyhelminthes</taxon>
        <taxon>Trematoda</taxon>
        <taxon>Digenea</taxon>
        <taxon>Strigeidida</taxon>
        <taxon>Schistosomatoidea</taxon>
        <taxon>Schistosomatidae</taxon>
        <taxon>Schistosoma</taxon>
    </lineage>
</organism>
<protein>
    <submittedName>
        <fullName evidence="1">Uncharacterized protein</fullName>
    </submittedName>
</protein>
<name>A0A146MJB7_SCHMA</name>